<reference evidence="3" key="1">
    <citation type="submission" date="2015-07" db="EMBL/GenBank/DDBJ databases">
        <authorList>
            <person name="Teixeira M.M."/>
            <person name="Souza R.C."/>
            <person name="Almeida L.G."/>
            <person name="Vicente V.A."/>
            <person name="de Hoog S."/>
            <person name="Bocca A.L."/>
            <person name="de Almeida S.R."/>
            <person name="Vasconcelos A.T."/>
            <person name="Felipe M.S."/>
        </authorList>
    </citation>
    <scope>NUCLEOTIDE SEQUENCE [LARGE SCALE GENOMIC DNA]</scope>
    <source>
        <strain evidence="3">KSF</strain>
    </source>
</reference>
<name>A0A1C1CJA7_9EURO</name>
<evidence type="ECO:0000256" key="1">
    <source>
        <dbReference type="SAM" id="Coils"/>
    </source>
</evidence>
<accession>A0A1C1CJA7</accession>
<gene>
    <name evidence="2" type="ORF">CLCR_04335</name>
</gene>
<dbReference type="Proteomes" id="UP000094526">
    <property type="component" value="Unassembled WGS sequence"/>
</dbReference>
<protein>
    <submittedName>
        <fullName evidence="2">Uncharacterized protein</fullName>
    </submittedName>
</protein>
<dbReference type="VEuPathDB" id="FungiDB:G647_10297"/>
<evidence type="ECO:0000313" key="2">
    <source>
        <dbReference type="EMBL" id="OCT48547.1"/>
    </source>
</evidence>
<proteinExistence type="predicted"/>
<dbReference type="AlphaFoldDB" id="A0A1C1CJA7"/>
<sequence length="246" mass="27607">MSEQVSELRNLYENCLRIRSNTVDQVRTLQGNVNEIVNSIEEYSKLWGSAVDVLDRLLPSPEAPQHAEMLELKTQLHARDVTIRIQENQLQQQDVLLQSQVLLLEAQETVLSVSREAGQRATAQAREAELELALLRSCAGSTPDTDRRIRQLLCQTRALQRRNKELNARVQDMTTELEKVRNSQVSHGICGSCAEKQAAVAHTGDMKQEAADHSGDTKWETVDYPLNVKQEEAGHTLDTKPALATM</sequence>
<comment type="caution">
    <text evidence="2">The sequence shown here is derived from an EMBL/GenBank/DDBJ whole genome shotgun (WGS) entry which is preliminary data.</text>
</comment>
<feature type="coiled-coil region" evidence="1">
    <location>
        <begin position="149"/>
        <end position="183"/>
    </location>
</feature>
<evidence type="ECO:0000313" key="3">
    <source>
        <dbReference type="Proteomes" id="UP000094526"/>
    </source>
</evidence>
<organism evidence="2 3">
    <name type="scientific">Cladophialophora carrionii</name>
    <dbReference type="NCBI Taxonomy" id="86049"/>
    <lineage>
        <taxon>Eukaryota</taxon>
        <taxon>Fungi</taxon>
        <taxon>Dikarya</taxon>
        <taxon>Ascomycota</taxon>
        <taxon>Pezizomycotina</taxon>
        <taxon>Eurotiomycetes</taxon>
        <taxon>Chaetothyriomycetidae</taxon>
        <taxon>Chaetothyriales</taxon>
        <taxon>Herpotrichiellaceae</taxon>
        <taxon>Cladophialophora</taxon>
    </lineage>
</organism>
<dbReference type="VEuPathDB" id="FungiDB:CLCR_04335"/>
<dbReference type="EMBL" id="LGRB01000012">
    <property type="protein sequence ID" value="OCT48547.1"/>
    <property type="molecule type" value="Genomic_DNA"/>
</dbReference>
<keyword evidence="3" id="KW-1185">Reference proteome</keyword>
<keyword evidence="1" id="KW-0175">Coiled coil</keyword>